<dbReference type="OMA" id="EQWLDSV"/>
<evidence type="ECO:0000313" key="2">
    <source>
        <dbReference type="Proteomes" id="UP000008237"/>
    </source>
</evidence>
<protein>
    <recommendedName>
        <fullName evidence="3">Cell death regulator Aven</fullName>
    </recommendedName>
</protein>
<accession>E2BU56</accession>
<organism evidence="2">
    <name type="scientific">Harpegnathos saltator</name>
    <name type="common">Jerdon's jumping ant</name>
    <dbReference type="NCBI Taxonomy" id="610380"/>
    <lineage>
        <taxon>Eukaryota</taxon>
        <taxon>Metazoa</taxon>
        <taxon>Ecdysozoa</taxon>
        <taxon>Arthropoda</taxon>
        <taxon>Hexapoda</taxon>
        <taxon>Insecta</taxon>
        <taxon>Pterygota</taxon>
        <taxon>Neoptera</taxon>
        <taxon>Endopterygota</taxon>
        <taxon>Hymenoptera</taxon>
        <taxon>Apocrita</taxon>
        <taxon>Aculeata</taxon>
        <taxon>Formicoidea</taxon>
        <taxon>Formicidae</taxon>
        <taxon>Ponerinae</taxon>
        <taxon>Ponerini</taxon>
        <taxon>Harpegnathos</taxon>
    </lineage>
</organism>
<dbReference type="Proteomes" id="UP000008237">
    <property type="component" value="Unassembled WGS sequence"/>
</dbReference>
<keyword evidence="2" id="KW-1185">Reference proteome</keyword>
<dbReference type="FunCoup" id="E2BU56">
    <property type="interactions" value="58"/>
</dbReference>
<dbReference type="InterPro" id="IPR026187">
    <property type="entry name" value="Aven"/>
</dbReference>
<dbReference type="STRING" id="610380.E2BU56"/>
<dbReference type="PANTHER" id="PTHR16524:SF2">
    <property type="entry name" value="CELL DEATH REGULATOR AVEN"/>
    <property type="match status" value="1"/>
</dbReference>
<dbReference type="InParanoid" id="E2BU56"/>
<dbReference type="OrthoDB" id="6338233at2759"/>
<proteinExistence type="predicted"/>
<reference evidence="1 2" key="1">
    <citation type="journal article" date="2010" name="Science">
        <title>Genomic comparison of the ants Camponotus floridanus and Harpegnathos saltator.</title>
        <authorList>
            <person name="Bonasio R."/>
            <person name="Zhang G."/>
            <person name="Ye C."/>
            <person name="Mutti N.S."/>
            <person name="Fang X."/>
            <person name="Qin N."/>
            <person name="Donahue G."/>
            <person name="Yang P."/>
            <person name="Li Q."/>
            <person name="Li C."/>
            <person name="Zhang P."/>
            <person name="Huang Z."/>
            <person name="Berger S.L."/>
            <person name="Reinberg D."/>
            <person name="Wang J."/>
            <person name="Liebig J."/>
        </authorList>
    </citation>
    <scope>NUCLEOTIDE SEQUENCE [LARGE SCALE GENOMIC DNA]</scope>
    <source>
        <strain evidence="1 2">R22 G/1</strain>
    </source>
</reference>
<dbReference type="AlphaFoldDB" id="E2BU56"/>
<dbReference type="GO" id="GO:0010972">
    <property type="term" value="P:negative regulation of G2/M transition of mitotic cell cycle"/>
    <property type="evidence" value="ECO:0007669"/>
    <property type="project" value="TreeGrafter"/>
</dbReference>
<dbReference type="EMBL" id="GL450581">
    <property type="protein sequence ID" value="EFN80773.1"/>
    <property type="molecule type" value="Genomic_DNA"/>
</dbReference>
<name>E2BU56_HARSA</name>
<evidence type="ECO:0008006" key="3">
    <source>
        <dbReference type="Google" id="ProtNLM"/>
    </source>
</evidence>
<sequence>MKKHLQQPTSSYADYSIASTDDEDIGKDFGSFINAPLSKGGHFIFKSEKDWSSVDFSSEYSEFFTLNLNTLSAALDSIPFNEYIDVNDGYFTSDQLTSIYNKAEECKATYNCILNIVKTSSSSDTIYMENKMNKNAGTEQLESLRETKSLSEDCFNNLEDDVDVLLSLDEPIQKNLPKITQTFSIPTMSMYFSNNSKPKSKDVPTKSLDLEKWLDSVLDD</sequence>
<dbReference type="PANTHER" id="PTHR16524">
    <property type="entry name" value="CELL DEATH REGULATOR AVEN"/>
    <property type="match status" value="1"/>
</dbReference>
<gene>
    <name evidence="1" type="ORF">EAI_06303</name>
</gene>
<evidence type="ECO:0000313" key="1">
    <source>
        <dbReference type="EMBL" id="EFN80773.1"/>
    </source>
</evidence>